<name>A0A8J3VPN7_9ACTN</name>
<organism evidence="1 2">
    <name type="scientific">Rugosimonospora africana</name>
    <dbReference type="NCBI Taxonomy" id="556532"/>
    <lineage>
        <taxon>Bacteria</taxon>
        <taxon>Bacillati</taxon>
        <taxon>Actinomycetota</taxon>
        <taxon>Actinomycetes</taxon>
        <taxon>Micromonosporales</taxon>
        <taxon>Micromonosporaceae</taxon>
        <taxon>Rugosimonospora</taxon>
    </lineage>
</organism>
<dbReference type="RefSeq" id="WP_203917183.1">
    <property type="nucleotide sequence ID" value="NZ_BONZ01000015.1"/>
</dbReference>
<proteinExistence type="predicted"/>
<evidence type="ECO:0000313" key="2">
    <source>
        <dbReference type="Proteomes" id="UP000642748"/>
    </source>
</evidence>
<evidence type="ECO:0000313" key="1">
    <source>
        <dbReference type="EMBL" id="GIH13498.1"/>
    </source>
</evidence>
<accession>A0A8J3VPN7</accession>
<sequence>MSAPLEFAATVVGGSPTTEQDDGFVGYVFGLAAREDGSEGCLLVQRADDPRPEEEPYCLVWGEQEGTTYGGVERAVVDDGGVTFELTTLNAAELGTPRQFRITFPAQHTDAVRWGLIRTLGVGVVT</sequence>
<protein>
    <submittedName>
        <fullName evidence="1">Uncharacterized protein</fullName>
    </submittedName>
</protein>
<comment type="caution">
    <text evidence="1">The sequence shown here is derived from an EMBL/GenBank/DDBJ whole genome shotgun (WGS) entry which is preliminary data.</text>
</comment>
<keyword evidence="2" id="KW-1185">Reference proteome</keyword>
<dbReference type="Proteomes" id="UP000642748">
    <property type="component" value="Unassembled WGS sequence"/>
</dbReference>
<dbReference type="EMBL" id="BONZ01000015">
    <property type="protein sequence ID" value="GIH13498.1"/>
    <property type="molecule type" value="Genomic_DNA"/>
</dbReference>
<reference evidence="1" key="1">
    <citation type="submission" date="2021-01" db="EMBL/GenBank/DDBJ databases">
        <title>Whole genome shotgun sequence of Rugosimonospora africana NBRC 104875.</title>
        <authorList>
            <person name="Komaki H."/>
            <person name="Tamura T."/>
        </authorList>
    </citation>
    <scope>NUCLEOTIDE SEQUENCE</scope>
    <source>
        <strain evidence="1">NBRC 104875</strain>
    </source>
</reference>
<gene>
    <name evidence="1" type="ORF">Raf01_16700</name>
</gene>
<dbReference type="AlphaFoldDB" id="A0A8J3VPN7"/>